<keyword evidence="2" id="KW-1185">Reference proteome</keyword>
<gene>
    <name evidence="1" type="ORF">Hypma_007152</name>
</gene>
<dbReference type="Proteomes" id="UP000076154">
    <property type="component" value="Unassembled WGS sequence"/>
</dbReference>
<dbReference type="OrthoDB" id="3350619at2759"/>
<dbReference type="AlphaFoldDB" id="A0A369KEM2"/>
<reference evidence="1" key="1">
    <citation type="submission" date="2018-04" db="EMBL/GenBank/DDBJ databases">
        <title>Whole genome sequencing of Hypsizygus marmoreus.</title>
        <authorList>
            <person name="Choi I.-G."/>
            <person name="Min B."/>
            <person name="Kim J.-G."/>
            <person name="Kim S."/>
            <person name="Oh Y.-L."/>
            <person name="Kong W.-S."/>
            <person name="Park H."/>
            <person name="Jeong J."/>
            <person name="Song E.-S."/>
        </authorList>
    </citation>
    <scope>NUCLEOTIDE SEQUENCE [LARGE SCALE GENOMIC DNA]</scope>
    <source>
        <strain evidence="1">51987-8</strain>
    </source>
</reference>
<organism evidence="1 2">
    <name type="scientific">Hypsizygus marmoreus</name>
    <name type="common">White beech mushroom</name>
    <name type="synonym">Agaricus marmoreus</name>
    <dbReference type="NCBI Taxonomy" id="39966"/>
    <lineage>
        <taxon>Eukaryota</taxon>
        <taxon>Fungi</taxon>
        <taxon>Dikarya</taxon>
        <taxon>Basidiomycota</taxon>
        <taxon>Agaricomycotina</taxon>
        <taxon>Agaricomycetes</taxon>
        <taxon>Agaricomycetidae</taxon>
        <taxon>Agaricales</taxon>
        <taxon>Tricholomatineae</taxon>
        <taxon>Lyophyllaceae</taxon>
        <taxon>Hypsizygus</taxon>
    </lineage>
</organism>
<name>A0A369KEM2_HYPMA</name>
<sequence length="278" mass="31388">MPGPPNTDNRRQYRQVSVDEDDLVLSKTGSMSSTPAGLYQRNVLWLCLACTAVNVLTLLINFRRPFAFENSPILDRQDIHRLRRPSQYIGFDDIRRPSPPIARNFTTFPFTVAQIDAAEPQKVFDPDLKRYMALSGTVYPDEKRVVVANKITTVIQFRAIDYGMETCDIHINLLPASEPSVHFEGVSIYRLESAAPLDLRILSHRTSPKRVGKLADIHAMAGQATHWHHRLSCSLEEVLTFELACPSDVPIGMTCNLEWWQGKEESSPGVYIVQHATV</sequence>
<evidence type="ECO:0000313" key="1">
    <source>
        <dbReference type="EMBL" id="RDB30233.1"/>
    </source>
</evidence>
<dbReference type="EMBL" id="LUEZ02000005">
    <property type="protein sequence ID" value="RDB30233.1"/>
    <property type="molecule type" value="Genomic_DNA"/>
</dbReference>
<accession>A0A369KEM2</accession>
<proteinExistence type="predicted"/>
<comment type="caution">
    <text evidence="1">The sequence shown here is derived from an EMBL/GenBank/DDBJ whole genome shotgun (WGS) entry which is preliminary data.</text>
</comment>
<dbReference type="InParanoid" id="A0A369KEM2"/>
<evidence type="ECO:0000313" key="2">
    <source>
        <dbReference type="Proteomes" id="UP000076154"/>
    </source>
</evidence>
<evidence type="ECO:0008006" key="3">
    <source>
        <dbReference type="Google" id="ProtNLM"/>
    </source>
</evidence>
<protein>
    <recommendedName>
        <fullName evidence="3">Ubiquitin 3 binding protein But2 C-terminal domain-containing protein</fullName>
    </recommendedName>
</protein>